<dbReference type="AlphaFoldDB" id="A0A7J5D2N7"/>
<gene>
    <name evidence="1" type="ORF">F8144_43580</name>
</gene>
<dbReference type="EMBL" id="WBKG01000076">
    <property type="protein sequence ID" value="KAB1976731.1"/>
    <property type="molecule type" value="Genomic_DNA"/>
</dbReference>
<evidence type="ECO:0000313" key="2">
    <source>
        <dbReference type="Proteomes" id="UP000442990"/>
    </source>
</evidence>
<protein>
    <submittedName>
        <fullName evidence="1">Uncharacterized protein</fullName>
    </submittedName>
</protein>
<evidence type="ECO:0000313" key="1">
    <source>
        <dbReference type="EMBL" id="KAB1976731.1"/>
    </source>
</evidence>
<comment type="caution">
    <text evidence="1">The sequence shown here is derived from an EMBL/GenBank/DDBJ whole genome shotgun (WGS) entry which is preliminary data.</text>
</comment>
<dbReference type="Proteomes" id="UP000442990">
    <property type="component" value="Unassembled WGS sequence"/>
</dbReference>
<sequence>MLYTLNSNVLTNVDDAAGRWQFEGGKVVEQGVHLADYACTRRVITGGTDALNAAMLTLTLLFRNASGQTADNMTLQGTHSFSTGEALGSVSAATGVFASRIGHRFTWSGGDLGIL</sequence>
<organism evidence="1 2">
    <name type="scientific">Streptomyces triticiradicis</name>
    <dbReference type="NCBI Taxonomy" id="2651189"/>
    <lineage>
        <taxon>Bacteria</taxon>
        <taxon>Bacillati</taxon>
        <taxon>Actinomycetota</taxon>
        <taxon>Actinomycetes</taxon>
        <taxon>Kitasatosporales</taxon>
        <taxon>Streptomycetaceae</taxon>
        <taxon>Streptomyces</taxon>
    </lineage>
</organism>
<accession>A0A7J5D2N7</accession>
<keyword evidence="2" id="KW-1185">Reference proteome</keyword>
<proteinExistence type="predicted"/>
<name>A0A7J5D2N7_9ACTN</name>
<reference evidence="1 2" key="1">
    <citation type="submission" date="2019-09" db="EMBL/GenBank/DDBJ databases">
        <title>Isolation and identification of active actinomycetes.</title>
        <authorList>
            <person name="Yu Z."/>
            <person name="Han C."/>
            <person name="Yu B."/>
        </authorList>
    </citation>
    <scope>NUCLEOTIDE SEQUENCE [LARGE SCALE GENOMIC DNA]</scope>
    <source>
        <strain evidence="1 2">NEAU-H2</strain>
    </source>
</reference>